<keyword evidence="1" id="KW-0732">Signal</keyword>
<evidence type="ECO:0000313" key="4">
    <source>
        <dbReference type="Proteomes" id="UP000637002"/>
    </source>
</evidence>
<gene>
    <name evidence="3" type="ORF">GCM10010994_15350</name>
</gene>
<protein>
    <recommendedName>
        <fullName evidence="2">YARHG domain-containing protein</fullName>
    </recommendedName>
</protein>
<evidence type="ECO:0000313" key="3">
    <source>
        <dbReference type="EMBL" id="GGC57320.1"/>
    </source>
</evidence>
<sequence length="94" mass="9990">MSKLVPRSGVCAAALAAVVVAATTTASADVCDDLWYQRNAIFKAAGYCFKTSRGIRAFGNAGCAYDDEADVPLSARQSTRVRQIKADERALGCR</sequence>
<proteinExistence type="predicted"/>
<dbReference type="RefSeq" id="WP_244641853.1">
    <property type="nucleotide sequence ID" value="NZ_BMGG01000002.1"/>
</dbReference>
<feature type="domain" description="YARHG" evidence="2">
    <location>
        <begin position="8"/>
        <end position="89"/>
    </location>
</feature>
<feature type="signal peptide" evidence="1">
    <location>
        <begin position="1"/>
        <end position="28"/>
    </location>
</feature>
<evidence type="ECO:0000256" key="1">
    <source>
        <dbReference type="SAM" id="SignalP"/>
    </source>
</evidence>
<dbReference type="SMART" id="SM01324">
    <property type="entry name" value="YARHG"/>
    <property type="match status" value="1"/>
</dbReference>
<keyword evidence="4" id="KW-1185">Reference proteome</keyword>
<reference evidence="3" key="2">
    <citation type="submission" date="2020-09" db="EMBL/GenBank/DDBJ databases">
        <authorList>
            <person name="Sun Q."/>
            <person name="Zhou Y."/>
        </authorList>
    </citation>
    <scope>NUCLEOTIDE SEQUENCE</scope>
    <source>
        <strain evidence="3">CGMCC 1.12919</strain>
    </source>
</reference>
<organism evidence="3 4">
    <name type="scientific">Chelatococcus reniformis</name>
    <dbReference type="NCBI Taxonomy" id="1494448"/>
    <lineage>
        <taxon>Bacteria</taxon>
        <taxon>Pseudomonadati</taxon>
        <taxon>Pseudomonadota</taxon>
        <taxon>Alphaproteobacteria</taxon>
        <taxon>Hyphomicrobiales</taxon>
        <taxon>Chelatococcaceae</taxon>
        <taxon>Chelatococcus</taxon>
    </lineage>
</organism>
<reference evidence="3" key="1">
    <citation type="journal article" date="2014" name="Int. J. Syst. Evol. Microbiol.">
        <title>Complete genome sequence of Corynebacterium casei LMG S-19264T (=DSM 44701T), isolated from a smear-ripened cheese.</title>
        <authorList>
            <consortium name="US DOE Joint Genome Institute (JGI-PGF)"/>
            <person name="Walter F."/>
            <person name="Albersmeier A."/>
            <person name="Kalinowski J."/>
            <person name="Ruckert C."/>
        </authorList>
    </citation>
    <scope>NUCLEOTIDE SEQUENCE</scope>
    <source>
        <strain evidence="3">CGMCC 1.12919</strain>
    </source>
</reference>
<dbReference type="EMBL" id="BMGG01000002">
    <property type="protein sequence ID" value="GGC57320.1"/>
    <property type="molecule type" value="Genomic_DNA"/>
</dbReference>
<feature type="chain" id="PRO_5036942473" description="YARHG domain-containing protein" evidence="1">
    <location>
        <begin position="29"/>
        <end position="94"/>
    </location>
</feature>
<dbReference type="AlphaFoldDB" id="A0A916XAX2"/>
<accession>A0A916XAX2</accession>
<dbReference type="InterPro" id="IPR025582">
    <property type="entry name" value="YARHG_dom"/>
</dbReference>
<comment type="caution">
    <text evidence="3">The sequence shown here is derived from an EMBL/GenBank/DDBJ whole genome shotgun (WGS) entry which is preliminary data.</text>
</comment>
<dbReference type="Proteomes" id="UP000637002">
    <property type="component" value="Unassembled WGS sequence"/>
</dbReference>
<dbReference type="Pfam" id="PF13308">
    <property type="entry name" value="YARHG"/>
    <property type="match status" value="1"/>
</dbReference>
<evidence type="ECO:0000259" key="2">
    <source>
        <dbReference type="SMART" id="SM01324"/>
    </source>
</evidence>
<name>A0A916XAX2_9HYPH</name>